<sequence length="68" mass="7452">MSHGLLTTVVTQSTFGPSAIGNKSCPKMLGSPLTDTVNKSFSQQVPIKRLEELRDMRSAKSEHAVFLF</sequence>
<evidence type="ECO:0000313" key="1">
    <source>
        <dbReference type="EMBL" id="GEU77403.1"/>
    </source>
</evidence>
<proteinExistence type="predicted"/>
<dbReference type="EMBL" id="BKCJ010007466">
    <property type="protein sequence ID" value="GEU77403.1"/>
    <property type="molecule type" value="Genomic_DNA"/>
</dbReference>
<name>A0A6L2MU18_TANCI</name>
<protein>
    <submittedName>
        <fullName evidence="1">Uncharacterized protein</fullName>
    </submittedName>
</protein>
<organism evidence="1">
    <name type="scientific">Tanacetum cinerariifolium</name>
    <name type="common">Dalmatian daisy</name>
    <name type="synonym">Chrysanthemum cinerariifolium</name>
    <dbReference type="NCBI Taxonomy" id="118510"/>
    <lineage>
        <taxon>Eukaryota</taxon>
        <taxon>Viridiplantae</taxon>
        <taxon>Streptophyta</taxon>
        <taxon>Embryophyta</taxon>
        <taxon>Tracheophyta</taxon>
        <taxon>Spermatophyta</taxon>
        <taxon>Magnoliopsida</taxon>
        <taxon>eudicotyledons</taxon>
        <taxon>Gunneridae</taxon>
        <taxon>Pentapetalae</taxon>
        <taxon>asterids</taxon>
        <taxon>campanulids</taxon>
        <taxon>Asterales</taxon>
        <taxon>Asteraceae</taxon>
        <taxon>Asteroideae</taxon>
        <taxon>Anthemideae</taxon>
        <taxon>Anthemidinae</taxon>
        <taxon>Tanacetum</taxon>
    </lineage>
</organism>
<comment type="caution">
    <text evidence="1">The sequence shown here is derived from an EMBL/GenBank/DDBJ whole genome shotgun (WGS) entry which is preliminary data.</text>
</comment>
<accession>A0A6L2MU18</accession>
<reference evidence="1" key="1">
    <citation type="journal article" date="2019" name="Sci. Rep.">
        <title>Draft genome of Tanacetum cinerariifolium, the natural source of mosquito coil.</title>
        <authorList>
            <person name="Yamashiro T."/>
            <person name="Shiraishi A."/>
            <person name="Satake H."/>
            <person name="Nakayama K."/>
        </authorList>
    </citation>
    <scope>NUCLEOTIDE SEQUENCE</scope>
</reference>
<gene>
    <name evidence="1" type="ORF">Tci_049381</name>
</gene>
<dbReference type="AlphaFoldDB" id="A0A6L2MU18"/>